<reference evidence="2" key="1">
    <citation type="submission" date="2020-08" db="EMBL/GenBank/DDBJ databases">
        <title>Whole genome shotgun sequence of Polymorphospora rubra NBRC 101157.</title>
        <authorList>
            <person name="Komaki H."/>
            <person name="Tamura T."/>
        </authorList>
    </citation>
    <scope>NUCLEOTIDE SEQUENCE</scope>
    <source>
        <strain evidence="2">NBRC 101157</strain>
    </source>
</reference>
<evidence type="ECO:0000313" key="2">
    <source>
        <dbReference type="EMBL" id="BCJ70206.1"/>
    </source>
</evidence>
<dbReference type="EMBL" id="AP023359">
    <property type="protein sequence ID" value="BCJ70206.1"/>
    <property type="molecule type" value="Genomic_DNA"/>
</dbReference>
<dbReference type="PANTHER" id="PTHR40469:SF2">
    <property type="entry name" value="GALACTOSE-BINDING DOMAIN-LIKE SUPERFAMILY PROTEIN"/>
    <property type="match status" value="1"/>
</dbReference>
<proteinExistence type="predicted"/>
<accession>A0A810N9X7</accession>
<dbReference type="InterPro" id="IPR029010">
    <property type="entry name" value="ThuA-like"/>
</dbReference>
<dbReference type="PANTHER" id="PTHR40469">
    <property type="entry name" value="SECRETED GLYCOSYL HYDROLASE"/>
    <property type="match status" value="1"/>
</dbReference>
<evidence type="ECO:0000259" key="1">
    <source>
        <dbReference type="Pfam" id="PF06283"/>
    </source>
</evidence>
<keyword evidence="3" id="KW-1185">Reference proteome</keyword>
<dbReference type="KEGG" id="pry:Prubr_72270"/>
<gene>
    <name evidence="2" type="ORF">Prubr_72270</name>
</gene>
<organism evidence="2 3">
    <name type="scientific">Polymorphospora rubra</name>
    <dbReference type="NCBI Taxonomy" id="338584"/>
    <lineage>
        <taxon>Bacteria</taxon>
        <taxon>Bacillati</taxon>
        <taxon>Actinomycetota</taxon>
        <taxon>Actinomycetes</taxon>
        <taxon>Micromonosporales</taxon>
        <taxon>Micromonosporaceae</taxon>
        <taxon>Polymorphospora</taxon>
    </lineage>
</organism>
<sequence>MPDPTIYAHRMRILVYSRTTGFRHESIPAGVAALTALGRGHGFEVVATEDPAVLTPDELAGFAAVTFLSTSGTISDDPAARAALEGYVRAGGGYVGIHGASTTEYDWPFYGALVGAWFDQHPAVQPGRIVVADHDHPATAHLPAVWERTDEWYDFRTNPRPSVRVLLRVDETSYEGGRMGADHPIAWCHENLGGRSFYTAVGHTVESYEEPAVLAHLLGGIRYATGG</sequence>
<dbReference type="Gene3D" id="3.40.50.880">
    <property type="match status" value="1"/>
</dbReference>
<dbReference type="InterPro" id="IPR029062">
    <property type="entry name" value="Class_I_gatase-like"/>
</dbReference>
<dbReference type="Proteomes" id="UP000680866">
    <property type="component" value="Chromosome"/>
</dbReference>
<dbReference type="AlphaFoldDB" id="A0A810N9X7"/>
<feature type="domain" description="ThuA-like" evidence="1">
    <location>
        <begin position="12"/>
        <end position="224"/>
    </location>
</feature>
<dbReference type="Pfam" id="PF06283">
    <property type="entry name" value="ThuA"/>
    <property type="match status" value="1"/>
</dbReference>
<evidence type="ECO:0000313" key="3">
    <source>
        <dbReference type="Proteomes" id="UP000680866"/>
    </source>
</evidence>
<protein>
    <submittedName>
        <fullName evidence="2">Crp/Fnr family transcriptional regulator</fullName>
    </submittedName>
</protein>
<name>A0A810N9X7_9ACTN</name>
<dbReference type="SUPFAM" id="SSF52317">
    <property type="entry name" value="Class I glutamine amidotransferase-like"/>
    <property type="match status" value="1"/>
</dbReference>